<sequence length="102" mass="11175">MWLPPFSRTSLLSLSVFFIDCSVNIGLNLPLSVKTYRSSSSLAVSPSLALAGLGHCRLLELGILTEAVGTHFQGSITGKYGWVLWDEWLLEDLGGKERVDVH</sequence>
<keyword evidence="1" id="KW-0732">Signal</keyword>
<evidence type="ECO:0000256" key="1">
    <source>
        <dbReference type="SAM" id="SignalP"/>
    </source>
</evidence>
<dbReference type="EMBL" id="QUSF01000016">
    <property type="protein sequence ID" value="RLW03269.1"/>
    <property type="molecule type" value="Genomic_DNA"/>
</dbReference>
<accession>A0A3L8SLF1</accession>
<reference evidence="2 3" key="1">
    <citation type="journal article" date="2018" name="Proc. R. Soc. B">
        <title>A non-coding region near Follistatin controls head colour polymorphism in the Gouldian finch.</title>
        <authorList>
            <person name="Toomey M.B."/>
            <person name="Marques C.I."/>
            <person name="Andrade P."/>
            <person name="Araujo P.M."/>
            <person name="Sabatino S."/>
            <person name="Gazda M.A."/>
            <person name="Afonso S."/>
            <person name="Lopes R.J."/>
            <person name="Corbo J.C."/>
            <person name="Carneiro M."/>
        </authorList>
    </citation>
    <scope>NUCLEOTIDE SEQUENCE [LARGE SCALE GENOMIC DNA]</scope>
    <source>
        <strain evidence="2">Red01</strain>
        <tissue evidence="2">Muscle</tissue>
    </source>
</reference>
<feature type="chain" id="PRO_5018001291" evidence="1">
    <location>
        <begin position="27"/>
        <end position="102"/>
    </location>
</feature>
<proteinExistence type="predicted"/>
<dbReference type="Proteomes" id="UP000276834">
    <property type="component" value="Unassembled WGS sequence"/>
</dbReference>
<keyword evidence="3" id="KW-1185">Reference proteome</keyword>
<dbReference type="AlphaFoldDB" id="A0A3L8SLF1"/>
<feature type="signal peptide" evidence="1">
    <location>
        <begin position="1"/>
        <end position="26"/>
    </location>
</feature>
<evidence type="ECO:0000313" key="2">
    <source>
        <dbReference type="EMBL" id="RLW03269.1"/>
    </source>
</evidence>
<evidence type="ECO:0000313" key="3">
    <source>
        <dbReference type="Proteomes" id="UP000276834"/>
    </source>
</evidence>
<protein>
    <submittedName>
        <fullName evidence="2">Uncharacterized protein</fullName>
    </submittedName>
</protein>
<organism evidence="2 3">
    <name type="scientific">Chloebia gouldiae</name>
    <name type="common">Gouldian finch</name>
    <name type="synonym">Erythrura gouldiae</name>
    <dbReference type="NCBI Taxonomy" id="44316"/>
    <lineage>
        <taxon>Eukaryota</taxon>
        <taxon>Metazoa</taxon>
        <taxon>Chordata</taxon>
        <taxon>Craniata</taxon>
        <taxon>Vertebrata</taxon>
        <taxon>Euteleostomi</taxon>
        <taxon>Archelosauria</taxon>
        <taxon>Archosauria</taxon>
        <taxon>Dinosauria</taxon>
        <taxon>Saurischia</taxon>
        <taxon>Theropoda</taxon>
        <taxon>Coelurosauria</taxon>
        <taxon>Aves</taxon>
        <taxon>Neognathae</taxon>
        <taxon>Neoaves</taxon>
        <taxon>Telluraves</taxon>
        <taxon>Australaves</taxon>
        <taxon>Passeriformes</taxon>
        <taxon>Passeroidea</taxon>
        <taxon>Passeridae</taxon>
        <taxon>Chloebia</taxon>
    </lineage>
</organism>
<gene>
    <name evidence="2" type="ORF">DV515_00006652</name>
</gene>
<comment type="caution">
    <text evidence="2">The sequence shown here is derived from an EMBL/GenBank/DDBJ whole genome shotgun (WGS) entry which is preliminary data.</text>
</comment>
<name>A0A3L8SLF1_CHLGU</name>